<comment type="function">
    <text evidence="4">Catalyzes the phosphorylation of guanosine and inosine to GMP and IMP, respectively.</text>
</comment>
<gene>
    <name evidence="4" type="primary">gsk</name>
    <name evidence="7" type="ORF">B5D82_18780</name>
</gene>
<dbReference type="NCBIfam" id="NF011655">
    <property type="entry name" value="PRK15074.1"/>
    <property type="match status" value="1"/>
</dbReference>
<evidence type="ECO:0000256" key="2">
    <source>
        <dbReference type="ARBA" id="ARBA00022679"/>
    </source>
</evidence>
<keyword evidence="4" id="KW-0460">Magnesium</keyword>
<feature type="region of interest" description="Disordered" evidence="5">
    <location>
        <begin position="1"/>
        <end position="22"/>
    </location>
</feature>
<dbReference type="RefSeq" id="WP_081153868.1">
    <property type="nucleotide sequence ID" value="NZ_CP020465.1"/>
</dbReference>
<protein>
    <recommendedName>
        <fullName evidence="4">Guanosine-inosine kinase</fullName>
        <ecNumber evidence="4">2.7.1.73</ecNumber>
    </recommendedName>
</protein>
<evidence type="ECO:0000259" key="6">
    <source>
        <dbReference type="Pfam" id="PF00294"/>
    </source>
</evidence>
<dbReference type="UniPathway" id="UPA00909"/>
<dbReference type="InterPro" id="IPR052700">
    <property type="entry name" value="Carb_kinase_PfkB-like"/>
</dbReference>
<organism evidence="7 8">
    <name type="scientific">Cognaticolwellia beringensis</name>
    <dbReference type="NCBI Taxonomy" id="1967665"/>
    <lineage>
        <taxon>Bacteria</taxon>
        <taxon>Pseudomonadati</taxon>
        <taxon>Pseudomonadota</taxon>
        <taxon>Gammaproteobacteria</taxon>
        <taxon>Alteromonadales</taxon>
        <taxon>Colwelliaceae</taxon>
        <taxon>Cognaticolwellia</taxon>
    </lineage>
</organism>
<comment type="catalytic activity">
    <reaction evidence="4">
        <text>inosine + ATP = IMP + ADP + H(+)</text>
        <dbReference type="Rhea" id="RHEA:21140"/>
        <dbReference type="ChEBI" id="CHEBI:15378"/>
        <dbReference type="ChEBI" id="CHEBI:17596"/>
        <dbReference type="ChEBI" id="CHEBI:30616"/>
        <dbReference type="ChEBI" id="CHEBI:58053"/>
        <dbReference type="ChEBI" id="CHEBI:456216"/>
        <dbReference type="EC" id="2.7.1.73"/>
    </reaction>
</comment>
<dbReference type="Pfam" id="PF00294">
    <property type="entry name" value="PfkB"/>
    <property type="match status" value="1"/>
</dbReference>
<feature type="compositionally biased region" description="Basic residues" evidence="5">
    <location>
        <begin position="1"/>
        <end position="12"/>
    </location>
</feature>
<proteinExistence type="inferred from homology"/>
<keyword evidence="2 4" id="KW-0808">Transferase</keyword>
<keyword evidence="4" id="KW-0067">ATP-binding</keyword>
<dbReference type="GO" id="GO:0008906">
    <property type="term" value="F:inosine kinase activity"/>
    <property type="evidence" value="ECO:0007669"/>
    <property type="project" value="UniProtKB-UniRule"/>
</dbReference>
<feature type="binding site" evidence="4">
    <location>
        <position position="402"/>
    </location>
    <ligand>
        <name>ATP</name>
        <dbReference type="ChEBI" id="CHEBI:30616"/>
    </ligand>
</feature>
<dbReference type="GO" id="GO:0032264">
    <property type="term" value="P:IMP salvage"/>
    <property type="evidence" value="ECO:0007669"/>
    <property type="project" value="UniProtKB-UniRule"/>
</dbReference>
<dbReference type="EC" id="2.7.1.73" evidence="4"/>
<dbReference type="AlphaFoldDB" id="A0A222GCM2"/>
<evidence type="ECO:0000313" key="7">
    <source>
        <dbReference type="EMBL" id="ASP49628.1"/>
    </source>
</evidence>
<dbReference type="InterPro" id="IPR011611">
    <property type="entry name" value="PfkB_dom"/>
</dbReference>
<comment type="catalytic activity">
    <reaction evidence="4">
        <text>guanosine + ATP = GMP + ADP + H(+)</text>
        <dbReference type="Rhea" id="RHEA:27710"/>
        <dbReference type="ChEBI" id="CHEBI:15378"/>
        <dbReference type="ChEBI" id="CHEBI:16750"/>
        <dbReference type="ChEBI" id="CHEBI:30616"/>
        <dbReference type="ChEBI" id="CHEBI:58115"/>
        <dbReference type="ChEBI" id="CHEBI:456216"/>
        <dbReference type="EC" id="2.7.1.73"/>
    </reaction>
</comment>
<dbReference type="GO" id="GO:0032263">
    <property type="term" value="P:GMP salvage"/>
    <property type="evidence" value="ECO:0007669"/>
    <property type="project" value="UniProtKB-UniRule"/>
</dbReference>
<dbReference type="EMBL" id="CP020465">
    <property type="protein sequence ID" value="ASP49628.1"/>
    <property type="molecule type" value="Genomic_DNA"/>
</dbReference>
<dbReference type="OrthoDB" id="5288159at2"/>
<dbReference type="InterPro" id="IPR029056">
    <property type="entry name" value="Ribokinase-like"/>
</dbReference>
<dbReference type="GO" id="GO:0005524">
    <property type="term" value="F:ATP binding"/>
    <property type="evidence" value="ECO:0007669"/>
    <property type="project" value="UniProtKB-UniRule"/>
</dbReference>
<keyword evidence="4" id="KW-0547">Nucleotide-binding</keyword>
<evidence type="ECO:0000256" key="4">
    <source>
        <dbReference type="HAMAP-Rule" id="MF_02246"/>
    </source>
</evidence>
<feature type="domain" description="Carbohydrate kinase PfkB" evidence="6">
    <location>
        <begin position="128"/>
        <end position="294"/>
    </location>
</feature>
<dbReference type="GO" id="GO:0106366">
    <property type="term" value="F:guanosine kinase activity"/>
    <property type="evidence" value="ECO:0007669"/>
    <property type="project" value="InterPro"/>
</dbReference>
<feature type="binding site" evidence="4">
    <location>
        <position position="198"/>
    </location>
    <ligand>
        <name>GMP</name>
        <dbReference type="ChEBI" id="CHEBI:58115"/>
    </ligand>
</feature>
<evidence type="ECO:0000256" key="1">
    <source>
        <dbReference type="ARBA" id="ARBA00010688"/>
    </source>
</evidence>
<evidence type="ECO:0000313" key="8">
    <source>
        <dbReference type="Proteomes" id="UP000202259"/>
    </source>
</evidence>
<feature type="binding site" evidence="4">
    <location>
        <begin position="284"/>
        <end position="289"/>
    </location>
    <ligand>
        <name>ATP</name>
        <dbReference type="ChEBI" id="CHEBI:30616"/>
    </ligand>
</feature>
<dbReference type="PANTHER" id="PTHR43320:SF3">
    <property type="entry name" value="CARBOHYDRATE KINASE PFKB DOMAIN-CONTAINING PROTEIN"/>
    <property type="match status" value="1"/>
</dbReference>
<dbReference type="GO" id="GO:0006166">
    <property type="term" value="P:purine ribonucleoside salvage"/>
    <property type="evidence" value="ECO:0007669"/>
    <property type="project" value="UniProtKB-KW"/>
</dbReference>
<dbReference type="KEGG" id="cber:B5D82_18780"/>
<dbReference type="HAMAP" id="MF_02246">
    <property type="entry name" value="Gua_Ino_kinase"/>
    <property type="match status" value="1"/>
</dbReference>
<feature type="binding site" evidence="4">
    <location>
        <position position="357"/>
    </location>
    <ligand>
        <name>ATP</name>
        <dbReference type="ChEBI" id="CHEBI:30616"/>
    </ligand>
</feature>
<sequence>MKFPGRRQHRHYFPVDNKNPLTNQVNPSSNATQNYIVGIDQVLVDIEAKVDQAFLDEFDLHRGMSQVISDEVTQRLYQRLKDESLINYEFAGGTIGNTMHNYSVLADDRSVLLGVMSKDIHVGDYAYRFISNTSSRVDLNYLQSVDGPIGRCFTLIDDTGERTFGINAGLINRLHPDSIDESLIAGASALVISSYLMRTQPGDTMTEAAVKAVKCANAAGVPVVLTLGTRFLIEEEPEFWRDFVHKYVNILTMNEEEALAITGIEDPLLAANKCLDWVDMVICTAGKDGLYLAGYVDEVFKRESEYPLLSGEIHEFNRYEYSRPMLLNDCKEPMRIYTHSAPYMGGPESIKNTNGAGDAALAAILHDLSANVYHKNTVANSSKHEQPALTYSSLSQMSKYANRASYEVLVQHSPRLSRGLPEREDSLDQAYWAQ</sequence>
<dbReference type="SUPFAM" id="SSF53613">
    <property type="entry name" value="Ribokinase-like"/>
    <property type="match status" value="1"/>
</dbReference>
<comment type="cofactor">
    <cofactor evidence="4">
        <name>Mg(2+)</name>
        <dbReference type="ChEBI" id="CHEBI:18420"/>
    </cofactor>
</comment>
<comment type="pathway">
    <text evidence="4">Purine metabolism; GMP biosynthesis via salvage pathway.</text>
</comment>
<comment type="pathway">
    <text evidence="4">Purine metabolism; IMP biosynthesis via salvage pathway; IMP from inosine: step 1/1.</text>
</comment>
<evidence type="ECO:0000256" key="5">
    <source>
        <dbReference type="SAM" id="MobiDB-lite"/>
    </source>
</evidence>
<keyword evidence="4" id="KW-0660">Purine salvage</keyword>
<dbReference type="PANTHER" id="PTHR43320">
    <property type="entry name" value="SUGAR KINASE"/>
    <property type="match status" value="1"/>
</dbReference>
<accession>A0A222GCM2</accession>
<feature type="binding site" evidence="4">
    <location>
        <begin position="93"/>
        <end position="97"/>
    </location>
    <ligand>
        <name>GMP</name>
        <dbReference type="ChEBI" id="CHEBI:58115"/>
    </ligand>
</feature>
<dbReference type="Proteomes" id="UP000202259">
    <property type="component" value="Chromosome"/>
</dbReference>
<reference evidence="7 8" key="1">
    <citation type="submission" date="2017-08" db="EMBL/GenBank/DDBJ databases">
        <title>Complete genome of Colwellia sp. NB097-1, a psychrophile bacterium ioslated from Bering Sea.</title>
        <authorList>
            <person name="Chen X."/>
        </authorList>
    </citation>
    <scope>NUCLEOTIDE SEQUENCE [LARGE SCALE GENOMIC DNA]</scope>
    <source>
        <strain evidence="7 8">NB097-1</strain>
    </source>
</reference>
<dbReference type="UniPathway" id="UPA00591">
    <property type="reaction ID" value="UER00647"/>
</dbReference>
<comment type="caution">
    <text evidence="4">Lacks conserved residue(s) required for the propagation of feature annotation.</text>
</comment>
<keyword evidence="3 4" id="KW-0418">Kinase</keyword>
<name>A0A222GCM2_9GAMM</name>
<evidence type="ECO:0000256" key="3">
    <source>
        <dbReference type="ARBA" id="ARBA00022777"/>
    </source>
</evidence>
<comment type="similarity">
    <text evidence="1 4">Belongs to the carbohydrate kinase PfkB family.</text>
</comment>
<dbReference type="Gene3D" id="3.40.1190.20">
    <property type="match status" value="1"/>
</dbReference>
<keyword evidence="8" id="KW-1185">Reference proteome</keyword>
<dbReference type="InterPro" id="IPR046405">
    <property type="entry name" value="IngK"/>
</dbReference>